<dbReference type="Proteomes" id="UP000197032">
    <property type="component" value="Unassembled WGS sequence"/>
</dbReference>
<feature type="domain" description="NADH:ubiquinone oxidoreductase-like 20kDa subunit" evidence="2">
    <location>
        <begin position="14"/>
        <end position="179"/>
    </location>
</feature>
<dbReference type="InterPro" id="IPR006137">
    <property type="entry name" value="NADH_UbQ_OxRdtase-like_20kDa"/>
</dbReference>
<evidence type="ECO:0000313" key="4">
    <source>
        <dbReference type="Proteomes" id="UP000197032"/>
    </source>
</evidence>
<dbReference type="Gene3D" id="3.40.50.700">
    <property type="entry name" value="NADH:ubiquinone oxidoreductase-like, 20kDa subunit"/>
    <property type="match status" value="1"/>
</dbReference>
<dbReference type="OrthoDB" id="9787729at2"/>
<proteinExistence type="predicted"/>
<dbReference type="SUPFAM" id="SSF56770">
    <property type="entry name" value="HydA/Nqo6-like"/>
    <property type="match status" value="1"/>
</dbReference>
<keyword evidence="1" id="KW-0560">Oxidoreductase</keyword>
<sequence length="322" mass="35014">MPKLNLAVYWTAACGGCDVSILDIDEKILQVGELANIVLWPLAADGKYEDVEKMEDGAIDVCLFNGAIRLSEQEEMARLLRRKSKILIAYGSCACFGGIPGLANFFTKEEIVDRVYKDTPSTDNAEGMVPLATVQVPEGELSLPEFYNDVFTLPQVVEVDYYIPGCPPPVDLIVRAIDAIATNKLPPKGTVIAGQKALCHECGRVKEDKKVKEFKRPHEVEVDPEKCLLEQGIICCGPATRGGCGGRCTGVNMPCRGCFGPAAEVLDEGAKMVGAIASIIDSADPEEIKKINKMIVDPAGTFYRFGLPNSMLRRKRKEGKVS</sequence>
<dbReference type="GO" id="GO:0016491">
    <property type="term" value="F:oxidoreductase activity"/>
    <property type="evidence" value="ECO:0007669"/>
    <property type="project" value="UniProtKB-KW"/>
</dbReference>
<evidence type="ECO:0000259" key="2">
    <source>
        <dbReference type="Pfam" id="PF01058"/>
    </source>
</evidence>
<evidence type="ECO:0000256" key="1">
    <source>
        <dbReference type="ARBA" id="ARBA00023002"/>
    </source>
</evidence>
<dbReference type="GO" id="GO:0051536">
    <property type="term" value="F:iron-sulfur cluster binding"/>
    <property type="evidence" value="ECO:0007669"/>
    <property type="project" value="InterPro"/>
</dbReference>
<keyword evidence="4" id="KW-1185">Reference proteome</keyword>
<organism evidence="3 4">
    <name type="scientific">Calderihabitans maritimus</name>
    <dbReference type="NCBI Taxonomy" id="1246530"/>
    <lineage>
        <taxon>Bacteria</taxon>
        <taxon>Bacillati</taxon>
        <taxon>Bacillota</taxon>
        <taxon>Clostridia</taxon>
        <taxon>Neomoorellales</taxon>
        <taxon>Calderihabitantaceae</taxon>
        <taxon>Calderihabitans</taxon>
    </lineage>
</organism>
<dbReference type="PANTHER" id="PTHR42845">
    <property type="entry name" value="COENZYME F420-REDUCING HYDROGENASE, GAMMA SUBUNIT"/>
    <property type="match status" value="1"/>
</dbReference>
<protein>
    <submittedName>
        <fullName evidence="3">Coenzyme F420-reducing hydrogenase, gamma subunit</fullName>
    </submittedName>
</protein>
<dbReference type="AlphaFoldDB" id="A0A1Z5HNM2"/>
<dbReference type="InterPro" id="IPR037024">
    <property type="entry name" value="NiFe_Hase_small_N_sf"/>
</dbReference>
<gene>
    <name evidence="3" type="ORF">KKC1_02750</name>
</gene>
<evidence type="ECO:0000313" key="3">
    <source>
        <dbReference type="EMBL" id="GAW91113.1"/>
    </source>
</evidence>
<dbReference type="PANTHER" id="PTHR42845:SF2">
    <property type="entry name" value="F420-NON-REDUCING HYDROGENASE VHU SUBUNIT G"/>
    <property type="match status" value="1"/>
</dbReference>
<name>A0A1Z5HNM2_9FIRM</name>
<accession>A0A1Z5HNM2</accession>
<reference evidence="4" key="1">
    <citation type="journal article" date="2017" name="Appl. Environ. Microbiol.">
        <title>Genomic analysis of Calderihabitans maritimus KKC1, a thermophilic hydrogenogenic carboxydotrophic bacterium isolated from marine sediment.</title>
        <authorList>
            <person name="Omae K."/>
            <person name="Yoneda Y."/>
            <person name="Fukuyama Y."/>
            <person name="Yoshida T."/>
            <person name="Sako Y."/>
        </authorList>
    </citation>
    <scope>NUCLEOTIDE SEQUENCE [LARGE SCALE GENOMIC DNA]</scope>
    <source>
        <strain evidence="4">KKC1</strain>
    </source>
</reference>
<dbReference type="InterPro" id="IPR051349">
    <property type="entry name" value="Hydrogenase_assoc-protein"/>
</dbReference>
<dbReference type="EMBL" id="BDGJ01000005">
    <property type="protein sequence ID" value="GAW91113.1"/>
    <property type="molecule type" value="Genomic_DNA"/>
</dbReference>
<dbReference type="Pfam" id="PF01058">
    <property type="entry name" value="Oxidored_q6"/>
    <property type="match status" value="1"/>
</dbReference>
<comment type="caution">
    <text evidence="3">The sequence shown here is derived from an EMBL/GenBank/DDBJ whole genome shotgun (WGS) entry which is preliminary data.</text>
</comment>
<dbReference type="RefSeq" id="WP_088552701.1">
    <property type="nucleotide sequence ID" value="NZ_BDGJ01000005.1"/>
</dbReference>